<evidence type="ECO:0000256" key="3">
    <source>
        <dbReference type="ARBA" id="ARBA00022801"/>
    </source>
</evidence>
<evidence type="ECO:0000259" key="8">
    <source>
        <dbReference type="Pfam" id="PF00717"/>
    </source>
</evidence>
<dbReference type="InterPro" id="IPR039418">
    <property type="entry name" value="LexA-like"/>
</dbReference>
<keyword evidence="6" id="KW-0742">SOS response</keyword>
<protein>
    <submittedName>
        <fullName evidence="9">Translesion error-prone DNA polymerase V autoproteolytic subunit</fullName>
    </submittedName>
</protein>
<dbReference type="InterPro" id="IPR036286">
    <property type="entry name" value="LexA/Signal_pep-like_sf"/>
</dbReference>
<keyword evidence="3 7" id="KW-0378">Hydrolase</keyword>
<keyword evidence="5" id="KW-0234">DNA repair</keyword>
<dbReference type="InterPro" id="IPR006197">
    <property type="entry name" value="Peptidase_S24_LexA"/>
</dbReference>
<dbReference type="NCBIfam" id="NF007621">
    <property type="entry name" value="PRK10276.1"/>
    <property type="match status" value="1"/>
</dbReference>
<feature type="domain" description="Peptidase S24/S26A/S26B/S26C" evidence="8">
    <location>
        <begin position="22"/>
        <end position="135"/>
    </location>
</feature>
<keyword evidence="4 7" id="KW-0068">Autocatalytic cleavage</keyword>
<dbReference type="Pfam" id="PF00717">
    <property type="entry name" value="Peptidase_S24"/>
    <property type="match status" value="1"/>
</dbReference>
<dbReference type="CDD" id="cd06529">
    <property type="entry name" value="S24_LexA-like"/>
    <property type="match status" value="1"/>
</dbReference>
<dbReference type="EMBL" id="BAABGZ010000067">
    <property type="protein sequence ID" value="GAA4363011.1"/>
    <property type="molecule type" value="Genomic_DNA"/>
</dbReference>
<dbReference type="PRINTS" id="PR00726">
    <property type="entry name" value="LEXASERPTASE"/>
</dbReference>
<dbReference type="SUPFAM" id="SSF51306">
    <property type="entry name" value="LexA/Signal peptidase"/>
    <property type="match status" value="1"/>
</dbReference>
<evidence type="ECO:0000313" key="9">
    <source>
        <dbReference type="EMBL" id="GAA4363011.1"/>
    </source>
</evidence>
<evidence type="ECO:0000256" key="2">
    <source>
        <dbReference type="ARBA" id="ARBA00022763"/>
    </source>
</evidence>
<dbReference type="InterPro" id="IPR050077">
    <property type="entry name" value="LexA_repressor"/>
</dbReference>
<evidence type="ECO:0000256" key="6">
    <source>
        <dbReference type="ARBA" id="ARBA00023236"/>
    </source>
</evidence>
<dbReference type="Proteomes" id="UP001501153">
    <property type="component" value="Unassembled WGS sequence"/>
</dbReference>
<evidence type="ECO:0000313" key="10">
    <source>
        <dbReference type="Proteomes" id="UP001501153"/>
    </source>
</evidence>
<organism evidence="9 10">
    <name type="scientific">Hymenobacter saemangeumensis</name>
    <dbReference type="NCBI Taxonomy" id="1084522"/>
    <lineage>
        <taxon>Bacteria</taxon>
        <taxon>Pseudomonadati</taxon>
        <taxon>Bacteroidota</taxon>
        <taxon>Cytophagia</taxon>
        <taxon>Cytophagales</taxon>
        <taxon>Hymenobacteraceae</taxon>
        <taxon>Hymenobacter</taxon>
    </lineage>
</organism>
<dbReference type="PANTHER" id="PTHR33516:SF2">
    <property type="entry name" value="LEXA REPRESSOR-RELATED"/>
    <property type="match status" value="1"/>
</dbReference>
<evidence type="ECO:0000256" key="5">
    <source>
        <dbReference type="ARBA" id="ARBA00023204"/>
    </source>
</evidence>
<dbReference type="RefSeq" id="WP_345237048.1">
    <property type="nucleotide sequence ID" value="NZ_BAABGZ010000067.1"/>
</dbReference>
<gene>
    <name evidence="9" type="primary">umuD</name>
    <name evidence="9" type="ORF">GCM10023185_31400</name>
</gene>
<evidence type="ECO:0000256" key="1">
    <source>
        <dbReference type="ARBA" id="ARBA00007484"/>
    </source>
</evidence>
<dbReference type="InterPro" id="IPR015927">
    <property type="entry name" value="Peptidase_S24_S26A/B/C"/>
</dbReference>
<dbReference type="PANTHER" id="PTHR33516">
    <property type="entry name" value="LEXA REPRESSOR"/>
    <property type="match status" value="1"/>
</dbReference>
<dbReference type="Gene3D" id="2.10.109.10">
    <property type="entry name" value="Umud Fragment, subunit A"/>
    <property type="match status" value="1"/>
</dbReference>
<keyword evidence="2" id="KW-0227">DNA damage</keyword>
<evidence type="ECO:0000256" key="4">
    <source>
        <dbReference type="ARBA" id="ARBA00022813"/>
    </source>
</evidence>
<sequence length="157" mass="17314">MCSVDILQIAREPVWLIECETRIPAGFPSPAEDERGVPIDLNKILLPHPTHTYLARVNGTSMDGPPSHITDGALLAIDCALKPQAGQVVVAAVEGEFTVKRLEKRGSTYWLVPDNPSYAAVEIMGREHVQVWGVVTHVVTELINGKLHDHVRARRLQ</sequence>
<accession>A0ABP8IM32</accession>
<evidence type="ECO:0000256" key="7">
    <source>
        <dbReference type="RuleBase" id="RU003991"/>
    </source>
</evidence>
<name>A0ABP8IM32_9BACT</name>
<comment type="similarity">
    <text evidence="1 7">Belongs to the peptidase S24 family.</text>
</comment>
<reference evidence="10" key="1">
    <citation type="journal article" date="2019" name="Int. J. Syst. Evol. Microbiol.">
        <title>The Global Catalogue of Microorganisms (GCM) 10K type strain sequencing project: providing services to taxonomists for standard genome sequencing and annotation.</title>
        <authorList>
            <consortium name="The Broad Institute Genomics Platform"/>
            <consortium name="The Broad Institute Genome Sequencing Center for Infectious Disease"/>
            <person name="Wu L."/>
            <person name="Ma J."/>
        </authorList>
    </citation>
    <scope>NUCLEOTIDE SEQUENCE [LARGE SCALE GENOMIC DNA]</scope>
    <source>
        <strain evidence="10">JCM 17923</strain>
    </source>
</reference>
<comment type="caution">
    <text evidence="9">The sequence shown here is derived from an EMBL/GenBank/DDBJ whole genome shotgun (WGS) entry which is preliminary data.</text>
</comment>
<proteinExistence type="inferred from homology"/>
<keyword evidence="10" id="KW-1185">Reference proteome</keyword>